<accession>A0A388K8X9</accession>
<feature type="region of interest" description="Disordered" evidence="2">
    <location>
        <begin position="161"/>
        <end position="184"/>
    </location>
</feature>
<reference evidence="3 4" key="1">
    <citation type="journal article" date="2018" name="Cell">
        <title>The Chara Genome: Secondary Complexity and Implications for Plant Terrestrialization.</title>
        <authorList>
            <person name="Nishiyama T."/>
            <person name="Sakayama H."/>
            <person name="Vries J.D."/>
            <person name="Buschmann H."/>
            <person name="Saint-Marcoux D."/>
            <person name="Ullrich K.K."/>
            <person name="Haas F.B."/>
            <person name="Vanderstraeten L."/>
            <person name="Becker D."/>
            <person name="Lang D."/>
            <person name="Vosolsobe S."/>
            <person name="Rombauts S."/>
            <person name="Wilhelmsson P.K.I."/>
            <person name="Janitza P."/>
            <person name="Kern R."/>
            <person name="Heyl A."/>
            <person name="Rumpler F."/>
            <person name="Villalobos L.I.A.C."/>
            <person name="Clay J.M."/>
            <person name="Skokan R."/>
            <person name="Toyoda A."/>
            <person name="Suzuki Y."/>
            <person name="Kagoshima H."/>
            <person name="Schijlen E."/>
            <person name="Tajeshwar N."/>
            <person name="Catarino B."/>
            <person name="Hetherington A.J."/>
            <person name="Saltykova A."/>
            <person name="Bonnot C."/>
            <person name="Breuninger H."/>
            <person name="Symeonidi A."/>
            <person name="Radhakrishnan G.V."/>
            <person name="Van Nieuwerburgh F."/>
            <person name="Deforce D."/>
            <person name="Chang C."/>
            <person name="Karol K.G."/>
            <person name="Hedrich R."/>
            <person name="Ulvskov P."/>
            <person name="Glockner G."/>
            <person name="Delwiche C.F."/>
            <person name="Petrasek J."/>
            <person name="Van de Peer Y."/>
            <person name="Friml J."/>
            <person name="Beilby M."/>
            <person name="Dolan L."/>
            <person name="Kohara Y."/>
            <person name="Sugano S."/>
            <person name="Fujiyama A."/>
            <person name="Delaux P.-M."/>
            <person name="Quint M."/>
            <person name="TheiBen G."/>
            <person name="Hagemann M."/>
            <person name="Harholt J."/>
            <person name="Dunand C."/>
            <person name="Zachgo S."/>
            <person name="Langdale J."/>
            <person name="Maumus F."/>
            <person name="Straeten D.V.D."/>
            <person name="Gould S.B."/>
            <person name="Rensing S.A."/>
        </authorList>
    </citation>
    <scope>NUCLEOTIDE SEQUENCE [LARGE SCALE GENOMIC DNA]</scope>
    <source>
        <strain evidence="3 4">S276</strain>
    </source>
</reference>
<dbReference type="Gramene" id="GBG66505">
    <property type="protein sequence ID" value="GBG66505"/>
    <property type="gene ID" value="CBR_g63088"/>
</dbReference>
<feature type="region of interest" description="Disordered" evidence="2">
    <location>
        <begin position="290"/>
        <end position="323"/>
    </location>
</feature>
<dbReference type="EMBL" id="BFEA01000075">
    <property type="protein sequence ID" value="GBG66505.1"/>
    <property type="molecule type" value="Genomic_DNA"/>
</dbReference>
<feature type="region of interest" description="Disordered" evidence="2">
    <location>
        <begin position="39"/>
        <end position="77"/>
    </location>
</feature>
<dbReference type="Proteomes" id="UP000265515">
    <property type="component" value="Unassembled WGS sequence"/>
</dbReference>
<evidence type="ECO:0000313" key="3">
    <source>
        <dbReference type="EMBL" id="GBG66505.1"/>
    </source>
</evidence>
<proteinExistence type="predicted"/>
<feature type="compositionally biased region" description="Basic and acidic residues" evidence="2">
    <location>
        <begin position="1"/>
        <end position="21"/>
    </location>
</feature>
<sequence length="323" mass="37274">MDEVARRSRSADSNTDRHGNEEMNAMMREYFVELAREKRERRKREELEEKSRKEAEAREAKERRRMQCGEERQRREADRDARLLRIIKGELMKEPCAGNSGPVVREKQKAKLNGYRETVEEEKERLRRMIVKQEEEEVETEDDELRLLRLRASKLELKEKRKRGPEVSIGNSSPMTTPGKRSHVKLTDEAKCAIEELKRASTEEGGTSLIPRRIDLSLKHISAACGVRGKKNSVEECKEFFDALTVEEIKEICRKERVPYGNRDAAIKRLVIRKSAVAYDPAFLPFPPTPTMKTRSKCATAEVKEETAVYPDSTSSDSDESTE</sequence>
<evidence type="ECO:0000256" key="1">
    <source>
        <dbReference type="SAM" id="Coils"/>
    </source>
</evidence>
<organism evidence="3 4">
    <name type="scientific">Chara braunii</name>
    <name type="common">Braun's stonewort</name>
    <dbReference type="NCBI Taxonomy" id="69332"/>
    <lineage>
        <taxon>Eukaryota</taxon>
        <taxon>Viridiplantae</taxon>
        <taxon>Streptophyta</taxon>
        <taxon>Charophyceae</taxon>
        <taxon>Charales</taxon>
        <taxon>Characeae</taxon>
        <taxon>Chara</taxon>
    </lineage>
</organism>
<evidence type="ECO:0000256" key="2">
    <source>
        <dbReference type="SAM" id="MobiDB-lite"/>
    </source>
</evidence>
<keyword evidence="1" id="KW-0175">Coiled coil</keyword>
<feature type="region of interest" description="Disordered" evidence="2">
    <location>
        <begin position="1"/>
        <end position="26"/>
    </location>
</feature>
<protein>
    <submittedName>
        <fullName evidence="3">Uncharacterized protein</fullName>
    </submittedName>
</protein>
<comment type="caution">
    <text evidence="3">The sequence shown here is derived from an EMBL/GenBank/DDBJ whole genome shotgun (WGS) entry which is preliminary data.</text>
</comment>
<dbReference type="AlphaFoldDB" id="A0A388K8X9"/>
<feature type="coiled-coil region" evidence="1">
    <location>
        <begin position="105"/>
        <end position="158"/>
    </location>
</feature>
<name>A0A388K8X9_CHABU</name>
<evidence type="ECO:0000313" key="4">
    <source>
        <dbReference type="Proteomes" id="UP000265515"/>
    </source>
</evidence>
<gene>
    <name evidence="3" type="ORF">CBR_g63088</name>
</gene>
<keyword evidence="4" id="KW-1185">Reference proteome</keyword>